<protein>
    <submittedName>
        <fullName evidence="1">Uncharacterized protein</fullName>
    </submittedName>
</protein>
<organism evidence="1 2">
    <name type="scientific">Ajellomyces capsulatus</name>
    <name type="common">Darling's disease fungus</name>
    <name type="synonym">Histoplasma capsulatum</name>
    <dbReference type="NCBI Taxonomy" id="5037"/>
    <lineage>
        <taxon>Eukaryota</taxon>
        <taxon>Fungi</taxon>
        <taxon>Dikarya</taxon>
        <taxon>Ascomycota</taxon>
        <taxon>Pezizomycotina</taxon>
        <taxon>Eurotiomycetes</taxon>
        <taxon>Eurotiomycetidae</taxon>
        <taxon>Onygenales</taxon>
        <taxon>Ajellomycetaceae</taxon>
        <taxon>Histoplasma</taxon>
    </lineage>
</organism>
<reference evidence="1 2" key="1">
    <citation type="submission" date="2021-01" db="EMBL/GenBank/DDBJ databases">
        <title>Chromosome-level genome assembly of a human fungal pathogen reveals clustering of transcriptionally co-regulated genes.</title>
        <authorList>
            <person name="Voorhies M."/>
            <person name="Cohen S."/>
            <person name="Shea T.P."/>
            <person name="Petrus S."/>
            <person name="Munoz J.F."/>
            <person name="Poplawski S."/>
            <person name="Goldman W.E."/>
            <person name="Michael T."/>
            <person name="Cuomo C.A."/>
            <person name="Sil A."/>
            <person name="Beyhan S."/>
        </authorList>
    </citation>
    <scope>NUCLEOTIDE SEQUENCE [LARGE SCALE GENOMIC DNA]</scope>
    <source>
        <strain evidence="1 2">G184AR</strain>
    </source>
</reference>
<sequence length="67" mass="7702">MLPSLSWNSRPLRYSHPCVTMSSRSYSRAGRCFWKNGCRYGPRTIHGILLDSTGEMKIGSPDRRAWI</sequence>
<proteinExistence type="predicted"/>
<dbReference type="VEuPathDB" id="FungiDB:I7I52_01391"/>
<gene>
    <name evidence="1" type="ORF">I7I52_01391</name>
</gene>
<evidence type="ECO:0000313" key="2">
    <source>
        <dbReference type="Proteomes" id="UP000670092"/>
    </source>
</evidence>
<comment type="caution">
    <text evidence="1">The sequence shown here is derived from an EMBL/GenBank/DDBJ whole genome shotgun (WGS) entry which is preliminary data.</text>
</comment>
<evidence type="ECO:0000313" key="1">
    <source>
        <dbReference type="EMBL" id="KAG5303403.1"/>
    </source>
</evidence>
<name>A0A8H7Z920_AJECA</name>
<dbReference type="AlphaFoldDB" id="A0A8H7Z920"/>
<dbReference type="EMBL" id="JAEVHI010000001">
    <property type="protein sequence ID" value="KAG5303403.1"/>
    <property type="molecule type" value="Genomic_DNA"/>
</dbReference>
<accession>A0A8H7Z920</accession>
<dbReference type="Proteomes" id="UP000670092">
    <property type="component" value="Unassembled WGS sequence"/>
</dbReference>